<accession>A0ABS7HZJ0</accession>
<keyword evidence="2" id="KW-1185">Reference proteome</keyword>
<gene>
    <name evidence="1" type="ORF">JNB61_09550</name>
</gene>
<reference evidence="1 2" key="1">
    <citation type="journal article" date="2021" name="MBio">
        <title>Poor Competitiveness of Bradyrhizobium in Pigeon Pea Root Colonization in Indian Soils.</title>
        <authorList>
            <person name="Chalasani D."/>
            <person name="Basu A."/>
            <person name="Pullabhotla S.V.S.R.N."/>
            <person name="Jorrin B."/>
            <person name="Neal A.L."/>
            <person name="Poole P.S."/>
            <person name="Podile A.R."/>
            <person name="Tkacz A."/>
        </authorList>
    </citation>
    <scope>NUCLEOTIDE SEQUENCE [LARGE SCALE GENOMIC DNA]</scope>
    <source>
        <strain evidence="1 2">HU12</strain>
    </source>
</reference>
<dbReference type="Proteomes" id="UP000777440">
    <property type="component" value="Unassembled WGS sequence"/>
</dbReference>
<dbReference type="EMBL" id="JAEUAX010000004">
    <property type="protein sequence ID" value="MBW9110015.1"/>
    <property type="molecule type" value="Genomic_DNA"/>
</dbReference>
<protein>
    <submittedName>
        <fullName evidence="1">Uncharacterized protein</fullName>
    </submittedName>
</protein>
<evidence type="ECO:0000313" key="1">
    <source>
        <dbReference type="EMBL" id="MBW9110015.1"/>
    </source>
</evidence>
<sequence>MKHLSYADKTAFVDDETADVMLEYAGLLAAEHSGDTVSLRAIGQDGNEVEATFVLNMATNIVAESTNSDVEPPANPVVVEYMREKIAMIRNPPPARAIEDRDLTTGSLGFGDEP</sequence>
<dbReference type="RefSeq" id="WP_220339449.1">
    <property type="nucleotide sequence ID" value="NZ_JAEUAX010000004.1"/>
</dbReference>
<organism evidence="1 2">
    <name type="scientific">Microbacterium ureisolvens</name>
    <dbReference type="NCBI Taxonomy" id="2781186"/>
    <lineage>
        <taxon>Bacteria</taxon>
        <taxon>Bacillati</taxon>
        <taxon>Actinomycetota</taxon>
        <taxon>Actinomycetes</taxon>
        <taxon>Micrococcales</taxon>
        <taxon>Microbacteriaceae</taxon>
        <taxon>Microbacterium</taxon>
    </lineage>
</organism>
<name>A0ABS7HZJ0_9MICO</name>
<evidence type="ECO:0000313" key="2">
    <source>
        <dbReference type="Proteomes" id="UP000777440"/>
    </source>
</evidence>
<proteinExistence type="predicted"/>
<comment type="caution">
    <text evidence="1">The sequence shown here is derived from an EMBL/GenBank/DDBJ whole genome shotgun (WGS) entry which is preliminary data.</text>
</comment>